<accession>A0A0L7QWF4</accession>
<keyword evidence="3" id="KW-1185">Reference proteome</keyword>
<sequence>MLLGRLISLHFSRCVLYFVLLSRNETIHSDVYLLCSVRKVRRSNSSETTRTLHRNKVIFHQGNVRPHVAISNNIEKYFNKKRKNFYIHIETT</sequence>
<dbReference type="EMBL" id="KQ414714">
    <property type="protein sequence ID" value="KOC62930.1"/>
    <property type="molecule type" value="Genomic_DNA"/>
</dbReference>
<evidence type="ECO:0000256" key="1">
    <source>
        <dbReference type="SAM" id="SignalP"/>
    </source>
</evidence>
<protein>
    <recommendedName>
        <fullName evidence="4">Histone-lysine N-methyltransferase SETMAR</fullName>
    </recommendedName>
</protein>
<dbReference type="AlphaFoldDB" id="A0A0L7QWF4"/>
<dbReference type="GO" id="GO:0003676">
    <property type="term" value="F:nucleic acid binding"/>
    <property type="evidence" value="ECO:0007669"/>
    <property type="project" value="InterPro"/>
</dbReference>
<evidence type="ECO:0000313" key="2">
    <source>
        <dbReference type="EMBL" id="KOC62930.1"/>
    </source>
</evidence>
<dbReference type="Gene3D" id="3.30.420.10">
    <property type="entry name" value="Ribonuclease H-like superfamily/Ribonuclease H"/>
    <property type="match status" value="1"/>
</dbReference>
<evidence type="ECO:0000313" key="3">
    <source>
        <dbReference type="Proteomes" id="UP000053825"/>
    </source>
</evidence>
<evidence type="ECO:0008006" key="4">
    <source>
        <dbReference type="Google" id="ProtNLM"/>
    </source>
</evidence>
<name>A0A0L7QWF4_9HYME</name>
<organism evidence="2 3">
    <name type="scientific">Habropoda laboriosa</name>
    <dbReference type="NCBI Taxonomy" id="597456"/>
    <lineage>
        <taxon>Eukaryota</taxon>
        <taxon>Metazoa</taxon>
        <taxon>Ecdysozoa</taxon>
        <taxon>Arthropoda</taxon>
        <taxon>Hexapoda</taxon>
        <taxon>Insecta</taxon>
        <taxon>Pterygota</taxon>
        <taxon>Neoptera</taxon>
        <taxon>Endopterygota</taxon>
        <taxon>Hymenoptera</taxon>
        <taxon>Apocrita</taxon>
        <taxon>Aculeata</taxon>
        <taxon>Apoidea</taxon>
        <taxon>Anthophila</taxon>
        <taxon>Apidae</taxon>
        <taxon>Habropoda</taxon>
    </lineage>
</organism>
<proteinExistence type="predicted"/>
<reference evidence="2 3" key="1">
    <citation type="submission" date="2015-07" db="EMBL/GenBank/DDBJ databases">
        <title>The genome of Habropoda laboriosa.</title>
        <authorList>
            <person name="Pan H."/>
            <person name="Kapheim K."/>
        </authorList>
    </citation>
    <scope>NUCLEOTIDE SEQUENCE [LARGE SCALE GENOMIC DNA]</scope>
    <source>
        <strain evidence="2">0110345459</strain>
    </source>
</reference>
<feature type="signal peptide" evidence="1">
    <location>
        <begin position="1"/>
        <end position="17"/>
    </location>
</feature>
<keyword evidence="1" id="KW-0732">Signal</keyword>
<dbReference type="Proteomes" id="UP000053825">
    <property type="component" value="Unassembled WGS sequence"/>
</dbReference>
<feature type="chain" id="PRO_5005574933" description="Histone-lysine N-methyltransferase SETMAR" evidence="1">
    <location>
        <begin position="18"/>
        <end position="92"/>
    </location>
</feature>
<dbReference type="InterPro" id="IPR036397">
    <property type="entry name" value="RNaseH_sf"/>
</dbReference>
<gene>
    <name evidence="2" type="ORF">WH47_03121</name>
</gene>